<evidence type="ECO:0000313" key="4">
    <source>
        <dbReference type="Proteomes" id="UP001148838"/>
    </source>
</evidence>
<dbReference type="EMBL" id="JAJSOF020000017">
    <property type="protein sequence ID" value="KAJ4440016.1"/>
    <property type="molecule type" value="Genomic_DNA"/>
</dbReference>
<dbReference type="InterPro" id="IPR007889">
    <property type="entry name" value="HTH_Psq"/>
</dbReference>
<feature type="domain" description="HTH psq-type" evidence="2">
    <location>
        <begin position="184"/>
        <end position="223"/>
    </location>
</feature>
<reference evidence="3 4" key="1">
    <citation type="journal article" date="2022" name="Allergy">
        <title>Genome assembly and annotation of Periplaneta americana reveal a comprehensive cockroach allergen profile.</title>
        <authorList>
            <person name="Wang L."/>
            <person name="Xiong Q."/>
            <person name="Saelim N."/>
            <person name="Wang L."/>
            <person name="Nong W."/>
            <person name="Wan A.T."/>
            <person name="Shi M."/>
            <person name="Liu X."/>
            <person name="Cao Q."/>
            <person name="Hui J.H.L."/>
            <person name="Sookrung N."/>
            <person name="Leung T.F."/>
            <person name="Tungtrongchitr A."/>
            <person name="Tsui S.K.W."/>
        </authorList>
    </citation>
    <scope>NUCLEOTIDE SEQUENCE [LARGE SCALE GENOMIC DNA]</scope>
    <source>
        <strain evidence="3">PWHHKU_190912</strain>
    </source>
</reference>
<comment type="caution">
    <text evidence="3">The sequence shown here is derived from an EMBL/GenBank/DDBJ whole genome shotgun (WGS) entry which is preliminary data.</text>
</comment>
<comment type="subcellular location">
    <subcellularLocation>
        <location evidence="1">Nucleus</location>
    </subcellularLocation>
</comment>
<keyword evidence="4" id="KW-1185">Reference proteome</keyword>
<dbReference type="SUPFAM" id="SSF46689">
    <property type="entry name" value="Homeodomain-like"/>
    <property type="match status" value="1"/>
</dbReference>
<proteinExistence type="predicted"/>
<protein>
    <recommendedName>
        <fullName evidence="2">HTH psq-type domain-containing protein</fullName>
    </recommendedName>
</protein>
<dbReference type="Proteomes" id="UP001148838">
    <property type="component" value="Unassembled WGS sequence"/>
</dbReference>
<accession>A0ABQ8T1U2</accession>
<dbReference type="Gene3D" id="1.10.10.60">
    <property type="entry name" value="Homeodomain-like"/>
    <property type="match status" value="1"/>
</dbReference>
<evidence type="ECO:0000256" key="1">
    <source>
        <dbReference type="ARBA" id="ARBA00004123"/>
    </source>
</evidence>
<sequence length="252" mass="29242">MKLFSADGIGDSEMILGKMRPRIRHRLPEICFTVGENLGKNRTRELRDIYKDPDIIALIKSRRLRWLGHVLRRDEDSLLRKAFDYSPRCTRPLGRPSLRWQDQVYDNLSTVGGRQEDAENRDEWRYISQKTASKIGKSRKIIAMSSFVHGLGPGNGEQPLWELAAASTNTPVTMSPKRRKLWKEEVMKPAIISVRNKVMGLQRASNTFNVPKYTLKDKVNNKEEDVDKLVNTKLGIKPYFHLNWKILWFHIA</sequence>
<evidence type="ECO:0000259" key="2">
    <source>
        <dbReference type="Pfam" id="PF05225"/>
    </source>
</evidence>
<name>A0ABQ8T1U2_PERAM</name>
<evidence type="ECO:0000313" key="3">
    <source>
        <dbReference type="EMBL" id="KAJ4440016.1"/>
    </source>
</evidence>
<dbReference type="InterPro" id="IPR009057">
    <property type="entry name" value="Homeodomain-like_sf"/>
</dbReference>
<gene>
    <name evidence="3" type="ORF">ANN_08147</name>
</gene>
<organism evidence="3 4">
    <name type="scientific">Periplaneta americana</name>
    <name type="common">American cockroach</name>
    <name type="synonym">Blatta americana</name>
    <dbReference type="NCBI Taxonomy" id="6978"/>
    <lineage>
        <taxon>Eukaryota</taxon>
        <taxon>Metazoa</taxon>
        <taxon>Ecdysozoa</taxon>
        <taxon>Arthropoda</taxon>
        <taxon>Hexapoda</taxon>
        <taxon>Insecta</taxon>
        <taxon>Pterygota</taxon>
        <taxon>Neoptera</taxon>
        <taxon>Polyneoptera</taxon>
        <taxon>Dictyoptera</taxon>
        <taxon>Blattodea</taxon>
        <taxon>Blattoidea</taxon>
        <taxon>Blattidae</taxon>
        <taxon>Blattinae</taxon>
        <taxon>Periplaneta</taxon>
    </lineage>
</organism>
<dbReference type="Pfam" id="PF05225">
    <property type="entry name" value="HTH_psq"/>
    <property type="match status" value="1"/>
</dbReference>